<dbReference type="GO" id="GO:0005886">
    <property type="term" value="C:plasma membrane"/>
    <property type="evidence" value="ECO:0007669"/>
    <property type="project" value="UniProtKB-SubCell"/>
</dbReference>
<dbReference type="GO" id="GO:0015833">
    <property type="term" value="P:peptide transport"/>
    <property type="evidence" value="ECO:0007669"/>
    <property type="project" value="UniProtKB-KW"/>
</dbReference>
<evidence type="ECO:0000256" key="6">
    <source>
        <dbReference type="ARBA" id="ARBA00022856"/>
    </source>
</evidence>
<dbReference type="Proteomes" id="UP000586918">
    <property type="component" value="Unassembled WGS sequence"/>
</dbReference>
<feature type="domain" description="ABC transmembrane type-1" evidence="14">
    <location>
        <begin position="111"/>
        <end position="297"/>
    </location>
</feature>
<keyword evidence="7" id="KW-0653">Protein transport</keyword>
<feature type="transmembrane region" description="Helical" evidence="12">
    <location>
        <begin position="46"/>
        <end position="68"/>
    </location>
</feature>
<evidence type="ECO:0000256" key="4">
    <source>
        <dbReference type="ARBA" id="ARBA00022519"/>
    </source>
</evidence>
<keyword evidence="2 12" id="KW-0813">Transport</keyword>
<evidence type="ECO:0000259" key="14">
    <source>
        <dbReference type="PROSITE" id="PS50928"/>
    </source>
</evidence>
<accession>A0A848DLS8</accession>
<keyword evidence="4" id="KW-0997">Cell inner membrane</keyword>
<evidence type="ECO:0000313" key="16">
    <source>
        <dbReference type="Proteomes" id="UP000586918"/>
    </source>
</evidence>
<feature type="transmembrane region" description="Helical" evidence="12">
    <location>
        <begin position="274"/>
        <end position="296"/>
    </location>
</feature>
<evidence type="ECO:0000256" key="8">
    <source>
        <dbReference type="ARBA" id="ARBA00022989"/>
    </source>
</evidence>
<evidence type="ECO:0000256" key="3">
    <source>
        <dbReference type="ARBA" id="ARBA00022475"/>
    </source>
</evidence>
<evidence type="ECO:0000256" key="9">
    <source>
        <dbReference type="ARBA" id="ARBA00023136"/>
    </source>
</evidence>
<dbReference type="Pfam" id="PF12911">
    <property type="entry name" value="OppC_N"/>
    <property type="match status" value="1"/>
</dbReference>
<dbReference type="GO" id="GO:0055085">
    <property type="term" value="P:transmembrane transport"/>
    <property type="evidence" value="ECO:0007669"/>
    <property type="project" value="InterPro"/>
</dbReference>
<evidence type="ECO:0000313" key="15">
    <source>
        <dbReference type="EMBL" id="NMH93391.1"/>
    </source>
</evidence>
<evidence type="ECO:0000256" key="2">
    <source>
        <dbReference type="ARBA" id="ARBA00022448"/>
    </source>
</evidence>
<reference evidence="15 16" key="1">
    <citation type="submission" date="2020-04" db="EMBL/GenBank/DDBJ databases">
        <authorList>
            <person name="Klaysubun C."/>
            <person name="Duangmal K."/>
            <person name="Lipun K."/>
        </authorList>
    </citation>
    <scope>NUCLEOTIDE SEQUENCE [LARGE SCALE GENOMIC DNA]</scope>
    <source>
        <strain evidence="15 16">DSM 45300</strain>
    </source>
</reference>
<feature type="transmembrane region" description="Helical" evidence="12">
    <location>
        <begin position="171"/>
        <end position="190"/>
    </location>
</feature>
<dbReference type="PROSITE" id="PS50928">
    <property type="entry name" value="ABC_TM1"/>
    <property type="match status" value="1"/>
</dbReference>
<keyword evidence="3" id="KW-1003">Cell membrane</keyword>
<dbReference type="InterPro" id="IPR000515">
    <property type="entry name" value="MetI-like"/>
</dbReference>
<dbReference type="InterPro" id="IPR035906">
    <property type="entry name" value="MetI-like_sf"/>
</dbReference>
<dbReference type="PANTHER" id="PTHR43386">
    <property type="entry name" value="OLIGOPEPTIDE TRANSPORT SYSTEM PERMEASE PROTEIN APPC"/>
    <property type="match status" value="1"/>
</dbReference>
<evidence type="ECO:0000256" key="1">
    <source>
        <dbReference type="ARBA" id="ARBA00004429"/>
    </source>
</evidence>
<evidence type="ECO:0000256" key="13">
    <source>
        <dbReference type="SAM" id="MobiDB-lite"/>
    </source>
</evidence>
<feature type="transmembrane region" description="Helical" evidence="12">
    <location>
        <begin position="228"/>
        <end position="254"/>
    </location>
</feature>
<dbReference type="RefSeq" id="WP_169414093.1">
    <property type="nucleotide sequence ID" value="NZ_JAAXKZ010000067.1"/>
</dbReference>
<proteinExistence type="inferred from homology"/>
<evidence type="ECO:0000256" key="7">
    <source>
        <dbReference type="ARBA" id="ARBA00022927"/>
    </source>
</evidence>
<sequence length="315" mass="33903">MASPVIASGSGTGPDPAGADTGPAGGAIEALGRRRLVLRRFLRNRLSAAGGVVLVLLFAMAFLGPLFYPWDHRTQDDLALLTPPSPEHWFGTTKLGEDLFAQCMRGLQKSLLIGLLVAIISTALAAVVGAAAGYFGRATDRSLMWLVDLLLVLPSFLVVAILSPAFRGGSWLLLVVLLAAFQWMITARIVRGMTLSLREREYVKAARFMGMAPWPIIRRHILPNMASLLIIDATINVGTAITAETALSFFGFGIQPPDISLGTLIYNGTESALTFSWLFLFPAALLVTTVLAVNFLGDGLRDALDPTSLRGRRRD</sequence>
<evidence type="ECO:0000256" key="11">
    <source>
        <dbReference type="ARBA" id="ARBA00072251"/>
    </source>
</evidence>
<comment type="similarity">
    <text evidence="10">Belongs to the binding-protein-dependent transport system permease family. OppBC subfamily.</text>
</comment>
<keyword evidence="16" id="KW-1185">Reference proteome</keyword>
<keyword evidence="9 12" id="KW-0472">Membrane</keyword>
<dbReference type="EMBL" id="JAAXKZ010000067">
    <property type="protein sequence ID" value="NMH93391.1"/>
    <property type="molecule type" value="Genomic_DNA"/>
</dbReference>
<feature type="transmembrane region" description="Helical" evidence="12">
    <location>
        <begin position="143"/>
        <end position="165"/>
    </location>
</feature>
<dbReference type="GO" id="GO:0015031">
    <property type="term" value="P:protein transport"/>
    <property type="evidence" value="ECO:0007669"/>
    <property type="project" value="UniProtKB-KW"/>
</dbReference>
<comment type="caution">
    <text evidence="15">The sequence shown here is derived from an EMBL/GenBank/DDBJ whole genome shotgun (WGS) entry which is preliminary data.</text>
</comment>
<dbReference type="SUPFAM" id="SSF161098">
    <property type="entry name" value="MetI-like"/>
    <property type="match status" value="1"/>
</dbReference>
<dbReference type="Gene3D" id="1.10.3720.10">
    <property type="entry name" value="MetI-like"/>
    <property type="match status" value="1"/>
</dbReference>
<evidence type="ECO:0000256" key="12">
    <source>
        <dbReference type="RuleBase" id="RU363032"/>
    </source>
</evidence>
<dbReference type="InterPro" id="IPR050366">
    <property type="entry name" value="BP-dependent_transpt_permease"/>
</dbReference>
<dbReference type="CDD" id="cd06261">
    <property type="entry name" value="TM_PBP2"/>
    <property type="match status" value="1"/>
</dbReference>
<dbReference type="InterPro" id="IPR025966">
    <property type="entry name" value="OppC_N"/>
</dbReference>
<evidence type="ECO:0000256" key="10">
    <source>
        <dbReference type="ARBA" id="ARBA00024202"/>
    </source>
</evidence>
<feature type="region of interest" description="Disordered" evidence="13">
    <location>
        <begin position="1"/>
        <end position="24"/>
    </location>
</feature>
<keyword evidence="6" id="KW-0571">Peptide transport</keyword>
<gene>
    <name evidence="15" type="ORF">HF519_17780</name>
</gene>
<organism evidence="15 16">
    <name type="scientific">Pseudonocardia bannensis</name>
    <dbReference type="NCBI Taxonomy" id="630973"/>
    <lineage>
        <taxon>Bacteria</taxon>
        <taxon>Bacillati</taxon>
        <taxon>Actinomycetota</taxon>
        <taxon>Actinomycetes</taxon>
        <taxon>Pseudonocardiales</taxon>
        <taxon>Pseudonocardiaceae</taxon>
        <taxon>Pseudonocardia</taxon>
    </lineage>
</organism>
<feature type="transmembrane region" description="Helical" evidence="12">
    <location>
        <begin position="111"/>
        <end position="136"/>
    </location>
</feature>
<protein>
    <recommendedName>
        <fullName evidence="11">Oligopeptide transport system permease protein OppC</fullName>
    </recommendedName>
</protein>
<name>A0A848DLS8_9PSEU</name>
<dbReference type="AlphaFoldDB" id="A0A848DLS8"/>
<feature type="compositionally biased region" description="Low complexity" evidence="13">
    <location>
        <begin position="13"/>
        <end position="22"/>
    </location>
</feature>
<keyword evidence="8 12" id="KW-1133">Transmembrane helix</keyword>
<keyword evidence="5 12" id="KW-0812">Transmembrane</keyword>
<dbReference type="Pfam" id="PF00528">
    <property type="entry name" value="BPD_transp_1"/>
    <property type="match status" value="1"/>
</dbReference>
<evidence type="ECO:0000256" key="5">
    <source>
        <dbReference type="ARBA" id="ARBA00022692"/>
    </source>
</evidence>
<dbReference type="PANTHER" id="PTHR43386:SF2">
    <property type="entry name" value="OLIGOPEPTIDE TRANSPORT SYSTEM PERMEASE PROTEIN OPPC"/>
    <property type="match status" value="1"/>
</dbReference>
<comment type="subcellular location">
    <subcellularLocation>
        <location evidence="1">Cell inner membrane</location>
        <topology evidence="1">Multi-pass membrane protein</topology>
    </subcellularLocation>
    <subcellularLocation>
        <location evidence="12">Cell membrane</location>
        <topology evidence="12">Multi-pass membrane protein</topology>
    </subcellularLocation>
</comment>